<protein>
    <recommendedName>
        <fullName evidence="6">GCF C-terminal domain-containing protein</fullName>
    </recommendedName>
</protein>
<feature type="compositionally biased region" description="Basic residues" evidence="3">
    <location>
        <begin position="1"/>
        <end position="14"/>
    </location>
</feature>
<evidence type="ECO:0000313" key="5">
    <source>
        <dbReference type="Proteomes" id="UP000282087"/>
    </source>
</evidence>
<dbReference type="AlphaFoldDB" id="A0A3M6V787"/>
<dbReference type="GO" id="GO:0000398">
    <property type="term" value="P:mRNA splicing, via spliceosome"/>
    <property type="evidence" value="ECO:0007669"/>
    <property type="project" value="InterPro"/>
</dbReference>
<keyword evidence="2" id="KW-0539">Nucleus</keyword>
<comment type="subcellular location">
    <subcellularLocation>
        <location evidence="1">Nucleus</location>
    </subcellularLocation>
</comment>
<proteinExistence type="predicted"/>
<dbReference type="InterPro" id="IPR012890">
    <property type="entry name" value="GCFC2-like"/>
</dbReference>
<evidence type="ECO:0000256" key="3">
    <source>
        <dbReference type="SAM" id="MobiDB-lite"/>
    </source>
</evidence>
<dbReference type="PANTHER" id="PTHR12214">
    <property type="entry name" value="GC-RICH SEQUENCE DNA-BINDING FACTOR"/>
    <property type="match status" value="1"/>
</dbReference>
<organism evidence="4 5">
    <name type="scientific">Peronospora effusa</name>
    <dbReference type="NCBI Taxonomy" id="542832"/>
    <lineage>
        <taxon>Eukaryota</taxon>
        <taxon>Sar</taxon>
        <taxon>Stramenopiles</taxon>
        <taxon>Oomycota</taxon>
        <taxon>Peronosporomycetes</taxon>
        <taxon>Peronosporales</taxon>
        <taxon>Peronosporaceae</taxon>
        <taxon>Peronospora</taxon>
    </lineage>
</organism>
<dbReference type="Proteomes" id="UP000282087">
    <property type="component" value="Unassembled WGS sequence"/>
</dbReference>
<dbReference type="GO" id="GO:0005634">
    <property type="term" value="C:nucleus"/>
    <property type="evidence" value="ECO:0007669"/>
    <property type="project" value="UniProtKB-SubCell"/>
</dbReference>
<dbReference type="EMBL" id="QLLG01000560">
    <property type="protein sequence ID" value="RMX62598.1"/>
    <property type="molecule type" value="Genomic_DNA"/>
</dbReference>
<dbReference type="GO" id="GO:0003677">
    <property type="term" value="F:DNA binding"/>
    <property type="evidence" value="ECO:0007669"/>
    <property type="project" value="InterPro"/>
</dbReference>
<keyword evidence="5" id="KW-1185">Reference proteome</keyword>
<evidence type="ECO:0000256" key="2">
    <source>
        <dbReference type="ARBA" id="ARBA00023242"/>
    </source>
</evidence>
<feature type="region of interest" description="Disordered" evidence="3">
    <location>
        <begin position="1"/>
        <end position="23"/>
    </location>
</feature>
<dbReference type="VEuPathDB" id="FungiDB:DD237_003791"/>
<evidence type="ECO:0000313" key="4">
    <source>
        <dbReference type="EMBL" id="RMX62598.1"/>
    </source>
</evidence>
<dbReference type="PANTHER" id="PTHR12214:SF0">
    <property type="entry name" value="LD29489P"/>
    <property type="match status" value="1"/>
</dbReference>
<evidence type="ECO:0000256" key="1">
    <source>
        <dbReference type="ARBA" id="ARBA00004123"/>
    </source>
</evidence>
<name>A0A3M6V787_9STRA</name>
<comment type="caution">
    <text evidence="4">The sequence shown here is derived from an EMBL/GenBank/DDBJ whole genome shotgun (WGS) entry which is preliminary data.</text>
</comment>
<evidence type="ECO:0008006" key="6">
    <source>
        <dbReference type="Google" id="ProtNLM"/>
    </source>
</evidence>
<feature type="region of interest" description="Disordered" evidence="3">
    <location>
        <begin position="245"/>
        <end position="267"/>
    </location>
</feature>
<accession>A0A3M6V787</accession>
<reference evidence="4 5" key="1">
    <citation type="submission" date="2018-06" db="EMBL/GenBank/DDBJ databases">
        <title>Comparative genomics of downy mildews reveals potential adaptations to biotrophy.</title>
        <authorList>
            <person name="Fletcher K."/>
            <person name="Klosterman S.J."/>
            <person name="Derevnina L."/>
            <person name="Martin F."/>
            <person name="Koike S."/>
            <person name="Reyes Chin-Wo S."/>
            <person name="Mou B."/>
            <person name="Michelmore R."/>
        </authorList>
    </citation>
    <scope>NUCLEOTIDE SEQUENCE [LARGE SCALE GENOMIC DNA]</scope>
    <source>
        <strain evidence="4 5">R14</strain>
    </source>
</reference>
<gene>
    <name evidence="4" type="ORF">DD238_007717</name>
</gene>
<sequence length="744" mass="84737">MFRSKTKKDGGRKRREVELKSDSIEATVSKDVHATSSAEIPVSNASETTENDLYVLDQLRRRRSRAVKGAMTFNSKRRSIRSSQNGAITTGLQMEETGLLLSFDDNEKKTKKRRIRPNIVASNAVKVDVELESNGRYSVEMLAALRSEQSVLLSSNNEVIQVEKGEDEDVKKMVVEEEEEEEEEFITLDMEEKMKRGRRTTNRVNFGVQLECLGISKKVEVIEEIISDGGDEEEEQNRRWEEELMRRGGHRVQQPTETNGRLARDGLPTYPTRKKVTCVSLGNVLGKLEKSVELTSLEDQLALRELARLEAETALMETALKQQQEELLTSSEEFEFFQEVEDFVKGLSFCLRAKVRVIIAMEEKIVDERARRVKDKQQEEQHGIAQKVQYYLSSGKLQQADIVGLNQLNLHSSGDDTDVSSVHDSDTSRMQKYQSHFTESYVADPHHTEEDLFADAINEINSLERVYGRFQEWKAKFPQVYRDVYCELAQEKLLAPYVQAEMLHWDPLAVADEQIQLGKSWSLDDFAWFRILHQHLAELGDGSRKGENVDGPILYHIRDVLLGKVRTAISSYFDPYSSLQTRSLSLVLEEISRHGYCAQVEAAVQILVSIALDAFSSEAKRAVLVAIDQHAVASGEDVNLFARYLLERFNTLQDNLLTLFVALPKGTIAASGFRCLLQVLYHLLGYVRQCQETHKTQLVKTATQIVRQLSGSSYLLQLLSEPSQERDLMHILELFKPFLQTTTQ</sequence>
<dbReference type="STRING" id="542832.A0A3M6V787"/>